<feature type="repeat" description="WD" evidence="4">
    <location>
        <begin position="11"/>
        <end position="50"/>
    </location>
</feature>
<dbReference type="GO" id="GO:0005634">
    <property type="term" value="C:nucleus"/>
    <property type="evidence" value="ECO:0000318"/>
    <property type="project" value="GO_Central"/>
</dbReference>
<dbReference type="FunCoup" id="Q54N37">
    <property type="interactions" value="13"/>
</dbReference>
<dbReference type="PROSITE" id="PS50294">
    <property type="entry name" value="WD_REPEATS_REGION"/>
    <property type="match status" value="2"/>
</dbReference>
<dbReference type="VEuPathDB" id="AmoebaDB:DDB_G0285529"/>
<dbReference type="EMBL" id="AAFI02000079">
    <property type="protein sequence ID" value="EAL64602.1"/>
    <property type="molecule type" value="Genomic_DNA"/>
</dbReference>
<name>Q54N37_DICDI</name>
<comment type="similarity">
    <text evidence="1">Belongs to the WD repeat G protein beta family. Ribosomal protein RACK1 subfamily.</text>
</comment>
<dbReference type="RefSeq" id="XP_638106.1">
    <property type="nucleotide sequence ID" value="XM_633014.1"/>
</dbReference>
<feature type="repeat" description="WD" evidence="4">
    <location>
        <begin position="67"/>
        <end position="108"/>
    </location>
</feature>
<evidence type="ECO:0000256" key="1">
    <source>
        <dbReference type="ARBA" id="ARBA00007253"/>
    </source>
</evidence>
<dbReference type="SMR" id="Q54N37"/>
<dbReference type="eggNOG" id="KOG0279">
    <property type="taxonomic scope" value="Eukaryota"/>
</dbReference>
<accession>Q54N37</accession>
<keyword evidence="3" id="KW-0677">Repeat</keyword>
<dbReference type="HOGENOM" id="CLU_724473_0_0_1"/>
<sequence>MECKYKLTDCLIGHSSEVTSLSITPDPQLNTSSINYFVSGSKDGTVIIWKSTMLENNIPNTTLYRVLKGHSDVVQKVAITNDQKFVISGSWDCNVCIWDIQSGECIKTIKHQSQVIDISYQRADVDYISSIQSNGMVMIWKLFSKIEEPTFHKSFHNDNNINNNNNGNRLNCCLLGYHPTLCTAGSDNKIFNCLNEFNEELKSVKYNKPKNLKRKIPQFFKHKGGKINCITFSPDYSILASGCSDGELYLYSFNEPHFDHLMHFKTDNQINNITFNPLKYWCTAANDNNIIIWDLESKDVIVNIIIDDLGYDINNENKNEIISKYKENWRDLEYHKTQLNLKKDQGILDKPFIRSLSICWLNGDIFYVACDDGTIREYTLKQ</sequence>
<dbReference type="Proteomes" id="UP000002195">
    <property type="component" value="Unassembled WGS sequence"/>
</dbReference>
<dbReference type="Pfam" id="PF00400">
    <property type="entry name" value="WD40"/>
    <property type="match status" value="4"/>
</dbReference>
<dbReference type="InterPro" id="IPR015943">
    <property type="entry name" value="WD40/YVTN_repeat-like_dom_sf"/>
</dbReference>
<dbReference type="InParanoid" id="Q54N37"/>
<organism evidence="5 6">
    <name type="scientific">Dictyostelium discoideum</name>
    <name type="common">Social amoeba</name>
    <dbReference type="NCBI Taxonomy" id="44689"/>
    <lineage>
        <taxon>Eukaryota</taxon>
        <taxon>Amoebozoa</taxon>
        <taxon>Evosea</taxon>
        <taxon>Eumycetozoa</taxon>
        <taxon>Dictyostelia</taxon>
        <taxon>Dictyosteliales</taxon>
        <taxon>Dictyosteliaceae</taxon>
        <taxon>Dictyostelium</taxon>
    </lineage>
</organism>
<dbReference type="GO" id="GO:0005080">
    <property type="term" value="F:protein kinase C binding"/>
    <property type="evidence" value="ECO:0000318"/>
    <property type="project" value="GO_Central"/>
</dbReference>
<evidence type="ECO:0000313" key="5">
    <source>
        <dbReference type="EMBL" id="EAL64602.1"/>
    </source>
</evidence>
<evidence type="ECO:0000256" key="2">
    <source>
        <dbReference type="ARBA" id="ARBA00022574"/>
    </source>
</evidence>
<dbReference type="SUPFAM" id="SSF50978">
    <property type="entry name" value="WD40 repeat-like"/>
    <property type="match status" value="1"/>
</dbReference>
<dbReference type="STRING" id="44689.Q54N37"/>
<dbReference type="PaxDb" id="44689-DDB0186548"/>
<evidence type="ECO:0000313" key="6">
    <source>
        <dbReference type="Proteomes" id="UP000002195"/>
    </source>
</evidence>
<dbReference type="InterPro" id="IPR045223">
    <property type="entry name" value="RACK1-like"/>
</dbReference>
<dbReference type="InterPro" id="IPR019775">
    <property type="entry name" value="WD40_repeat_CS"/>
</dbReference>
<dbReference type="InterPro" id="IPR036322">
    <property type="entry name" value="WD40_repeat_dom_sf"/>
</dbReference>
<dbReference type="AlphaFoldDB" id="Q54N37"/>
<dbReference type="GO" id="GO:0005829">
    <property type="term" value="C:cytosol"/>
    <property type="evidence" value="ECO:0000318"/>
    <property type="project" value="GO_Central"/>
</dbReference>
<dbReference type="GO" id="GO:0072344">
    <property type="term" value="P:rescue of stalled ribosome"/>
    <property type="evidence" value="ECO:0000318"/>
    <property type="project" value="GO_Central"/>
</dbReference>
<dbReference type="SMART" id="SM00320">
    <property type="entry name" value="WD40"/>
    <property type="match status" value="6"/>
</dbReference>
<dbReference type="PANTHER" id="PTHR19868">
    <property type="entry name" value="RECEPTOR FOR ACTIVATED PROTEIN KINASE C RACK1"/>
    <property type="match status" value="1"/>
</dbReference>
<reference evidence="5 6" key="1">
    <citation type="journal article" date="2005" name="Nature">
        <title>The genome of the social amoeba Dictyostelium discoideum.</title>
        <authorList>
            <consortium name="The Dictyostelium discoideum Sequencing Consortium"/>
            <person name="Eichinger L."/>
            <person name="Pachebat J.A."/>
            <person name="Glockner G."/>
            <person name="Rajandream M.A."/>
            <person name="Sucgang R."/>
            <person name="Berriman M."/>
            <person name="Song J."/>
            <person name="Olsen R."/>
            <person name="Szafranski K."/>
            <person name="Xu Q."/>
            <person name="Tunggal B."/>
            <person name="Kummerfeld S."/>
            <person name="Madera M."/>
            <person name="Konfortov B.A."/>
            <person name="Rivero F."/>
            <person name="Bankier A.T."/>
            <person name="Lehmann R."/>
            <person name="Hamlin N."/>
            <person name="Davies R."/>
            <person name="Gaudet P."/>
            <person name="Fey P."/>
            <person name="Pilcher K."/>
            <person name="Chen G."/>
            <person name="Saunders D."/>
            <person name="Sodergren E."/>
            <person name="Davis P."/>
            <person name="Kerhornou A."/>
            <person name="Nie X."/>
            <person name="Hall N."/>
            <person name="Anjard C."/>
            <person name="Hemphill L."/>
            <person name="Bason N."/>
            <person name="Farbrother P."/>
            <person name="Desany B."/>
            <person name="Just E."/>
            <person name="Morio T."/>
            <person name="Rost R."/>
            <person name="Churcher C."/>
            <person name="Cooper J."/>
            <person name="Haydock S."/>
            <person name="van Driessche N."/>
            <person name="Cronin A."/>
            <person name="Goodhead I."/>
            <person name="Muzny D."/>
            <person name="Mourier T."/>
            <person name="Pain A."/>
            <person name="Lu M."/>
            <person name="Harper D."/>
            <person name="Lindsay R."/>
            <person name="Hauser H."/>
            <person name="James K."/>
            <person name="Quiles M."/>
            <person name="Madan Babu M."/>
            <person name="Saito T."/>
            <person name="Buchrieser C."/>
            <person name="Wardroper A."/>
            <person name="Felder M."/>
            <person name="Thangavelu M."/>
            <person name="Johnson D."/>
            <person name="Knights A."/>
            <person name="Loulseged H."/>
            <person name="Mungall K."/>
            <person name="Oliver K."/>
            <person name="Price C."/>
            <person name="Quail M.A."/>
            <person name="Urushihara H."/>
            <person name="Hernandez J."/>
            <person name="Rabbinowitsch E."/>
            <person name="Steffen D."/>
            <person name="Sanders M."/>
            <person name="Ma J."/>
            <person name="Kohara Y."/>
            <person name="Sharp S."/>
            <person name="Simmonds M."/>
            <person name="Spiegler S."/>
            <person name="Tivey A."/>
            <person name="Sugano S."/>
            <person name="White B."/>
            <person name="Walker D."/>
            <person name="Woodward J."/>
            <person name="Winckler T."/>
            <person name="Tanaka Y."/>
            <person name="Shaulsky G."/>
            <person name="Schleicher M."/>
            <person name="Weinstock G."/>
            <person name="Rosenthal A."/>
            <person name="Cox E.C."/>
            <person name="Chisholm R.L."/>
            <person name="Gibbs R."/>
            <person name="Loomis W.F."/>
            <person name="Platzer M."/>
            <person name="Kay R.R."/>
            <person name="Williams J."/>
            <person name="Dear P.H."/>
            <person name="Noegel A.A."/>
            <person name="Barrell B."/>
            <person name="Kuspa A."/>
        </authorList>
    </citation>
    <scope>NUCLEOTIDE SEQUENCE [LARGE SCALE GENOMIC DNA]</scope>
    <source>
        <strain evidence="5 6">AX4</strain>
    </source>
</reference>
<evidence type="ECO:0000256" key="3">
    <source>
        <dbReference type="ARBA" id="ARBA00022737"/>
    </source>
</evidence>
<proteinExistence type="inferred from homology"/>
<dbReference type="PROSITE" id="PS50082">
    <property type="entry name" value="WD_REPEATS_2"/>
    <property type="match status" value="2"/>
</dbReference>
<protein>
    <submittedName>
        <fullName evidence="5">Uncharacterized protein</fullName>
    </submittedName>
</protein>
<dbReference type="GO" id="GO:2001125">
    <property type="term" value="P:negative regulation of translational frameshifting"/>
    <property type="evidence" value="ECO:0000318"/>
    <property type="project" value="GO_Central"/>
</dbReference>
<dbReference type="InterPro" id="IPR020472">
    <property type="entry name" value="WD40_PAC1"/>
</dbReference>
<dbReference type="GeneID" id="8625154"/>
<keyword evidence="6" id="KW-1185">Reference proteome</keyword>
<dbReference type="PhylomeDB" id="Q54N37"/>
<dbReference type="InterPro" id="IPR001680">
    <property type="entry name" value="WD40_rpt"/>
</dbReference>
<dbReference type="GO" id="GO:0043022">
    <property type="term" value="F:ribosome binding"/>
    <property type="evidence" value="ECO:0000318"/>
    <property type="project" value="GO_Central"/>
</dbReference>
<dbReference type="KEGG" id="ddi:DDB_G0285529"/>
<dbReference type="PRINTS" id="PR00320">
    <property type="entry name" value="GPROTEINBRPT"/>
</dbReference>
<keyword evidence="2 4" id="KW-0853">WD repeat</keyword>
<dbReference type="PROSITE" id="PS00678">
    <property type="entry name" value="WD_REPEATS_1"/>
    <property type="match status" value="1"/>
</dbReference>
<gene>
    <name evidence="5" type="ORF">DDB_G0285529</name>
</gene>
<evidence type="ECO:0000256" key="4">
    <source>
        <dbReference type="PROSITE-ProRule" id="PRU00221"/>
    </source>
</evidence>
<dbReference type="Gene3D" id="2.130.10.10">
    <property type="entry name" value="YVTN repeat-like/Quinoprotein amine dehydrogenase"/>
    <property type="match status" value="1"/>
</dbReference>
<dbReference type="GO" id="GO:0045182">
    <property type="term" value="F:translation regulator activity"/>
    <property type="evidence" value="ECO:0007669"/>
    <property type="project" value="InterPro"/>
</dbReference>
<comment type="caution">
    <text evidence="5">The sequence shown here is derived from an EMBL/GenBank/DDBJ whole genome shotgun (WGS) entry which is preliminary data.</text>
</comment>
<dbReference type="dictyBase" id="DDB_G0285529"/>